<proteinExistence type="predicted"/>
<dbReference type="AlphaFoldDB" id="A0A7X0C3I5"/>
<evidence type="ECO:0000313" key="2">
    <source>
        <dbReference type="Proteomes" id="UP000583800"/>
    </source>
</evidence>
<reference evidence="1 2" key="1">
    <citation type="submission" date="2020-08" db="EMBL/GenBank/DDBJ databases">
        <title>Sequencing the genomes of 1000 actinobacteria strains.</title>
        <authorList>
            <person name="Klenk H.-P."/>
        </authorList>
    </citation>
    <scope>NUCLEOTIDE SEQUENCE [LARGE SCALE GENOMIC DNA]</scope>
    <source>
        <strain evidence="1 2">DSM 45913</strain>
    </source>
</reference>
<dbReference type="RefSeq" id="WP_185084503.1">
    <property type="nucleotide sequence ID" value="NZ_JACHJB010000001.1"/>
</dbReference>
<name>A0A7X0C3I5_9ACTN</name>
<sequence length="66" mass="7476">MKVCFHGTAEELELVSGRPLMVLLTFRDLPRLRVFALLHPRTLKHPYNGLFRLCADMAEDEGGVHG</sequence>
<gene>
    <name evidence="1" type="ORF">FHU36_003294</name>
</gene>
<comment type="caution">
    <text evidence="1">The sequence shown here is derived from an EMBL/GenBank/DDBJ whole genome shotgun (WGS) entry which is preliminary data.</text>
</comment>
<protein>
    <submittedName>
        <fullName evidence="1">Uncharacterized protein</fullName>
    </submittedName>
</protein>
<dbReference type="Proteomes" id="UP000583800">
    <property type="component" value="Unassembled WGS sequence"/>
</dbReference>
<evidence type="ECO:0000313" key="1">
    <source>
        <dbReference type="EMBL" id="MBB6346785.1"/>
    </source>
</evidence>
<organism evidence="1 2">
    <name type="scientific">Nonomuraea muscovyensis</name>
    <dbReference type="NCBI Taxonomy" id="1124761"/>
    <lineage>
        <taxon>Bacteria</taxon>
        <taxon>Bacillati</taxon>
        <taxon>Actinomycetota</taxon>
        <taxon>Actinomycetes</taxon>
        <taxon>Streptosporangiales</taxon>
        <taxon>Streptosporangiaceae</taxon>
        <taxon>Nonomuraea</taxon>
    </lineage>
</organism>
<accession>A0A7X0C3I5</accession>
<dbReference type="EMBL" id="JACHJB010000001">
    <property type="protein sequence ID" value="MBB6346785.1"/>
    <property type="molecule type" value="Genomic_DNA"/>
</dbReference>
<keyword evidence="2" id="KW-1185">Reference proteome</keyword>